<feature type="region of interest" description="Disordered" evidence="1">
    <location>
        <begin position="48"/>
        <end position="118"/>
    </location>
</feature>
<name>M0B3L6_9EURY</name>
<feature type="compositionally biased region" description="Basic and acidic residues" evidence="1">
    <location>
        <begin position="108"/>
        <end position="118"/>
    </location>
</feature>
<sequence>MPPLGYCTLEDVRRALRKSGLPGDVSQDQQIAVDAITAETDPLEKSLKRHWYEPGGIDEATEIEIPTEPKTRDDEHDISSHGGMVHGASERDRNRYRKNSDALLESSPRNDRRRRELRREPKREIRIAIGEYQDGYRNDRPAYTRIQLDRRDADAVNQLLVINSDGGYDDWAAADSGYEGGVGLENRGKDYWVRLNNGGVSELYIDAHALDDDIASLSNAVYIDWDYGHEGIPRAIRRAVALRAGAELTEEAALHVPDNARLYNVEAKADEMREKADDLLEEYR</sequence>
<reference evidence="2 3" key="1">
    <citation type="journal article" date="2014" name="PLoS Genet.">
        <title>Phylogenetically driven sequencing of extremely halophilic archaea reveals strategies for static and dynamic osmo-response.</title>
        <authorList>
            <person name="Becker E.A."/>
            <person name="Seitzer P.M."/>
            <person name="Tritt A."/>
            <person name="Larsen D."/>
            <person name="Krusor M."/>
            <person name="Yao A.I."/>
            <person name="Wu D."/>
            <person name="Madern D."/>
            <person name="Eisen J.A."/>
            <person name="Darling A.E."/>
            <person name="Facciotti M.T."/>
        </authorList>
    </citation>
    <scope>NUCLEOTIDE SEQUENCE [LARGE SCALE GENOMIC DNA]</scope>
    <source>
        <strain evidence="2 3">DSM 13077</strain>
    </source>
</reference>
<dbReference type="AlphaFoldDB" id="M0B3L6"/>
<feature type="compositionally biased region" description="Basic and acidic residues" evidence="1">
    <location>
        <begin position="67"/>
        <end position="79"/>
    </location>
</feature>
<accession>M0B3L6</accession>
<dbReference type="RefSeq" id="WP_006665549.1">
    <property type="nucleotide sequence ID" value="NZ_AOIP01000024.1"/>
</dbReference>
<gene>
    <name evidence="2" type="ORF">C480_10425</name>
</gene>
<evidence type="ECO:0000313" key="3">
    <source>
        <dbReference type="Proteomes" id="UP000011591"/>
    </source>
</evidence>
<evidence type="ECO:0000256" key="1">
    <source>
        <dbReference type="SAM" id="MobiDB-lite"/>
    </source>
</evidence>
<keyword evidence="3" id="KW-1185">Reference proteome</keyword>
<dbReference type="OrthoDB" id="168905at2157"/>
<organism evidence="2 3">
    <name type="scientific">Natrialba aegyptia DSM 13077</name>
    <dbReference type="NCBI Taxonomy" id="1227491"/>
    <lineage>
        <taxon>Archaea</taxon>
        <taxon>Methanobacteriati</taxon>
        <taxon>Methanobacteriota</taxon>
        <taxon>Stenosarchaea group</taxon>
        <taxon>Halobacteria</taxon>
        <taxon>Halobacteriales</taxon>
        <taxon>Natrialbaceae</taxon>
        <taxon>Natrialba</taxon>
    </lineage>
</organism>
<protein>
    <submittedName>
        <fullName evidence="2">Uncharacterized protein</fullName>
    </submittedName>
</protein>
<proteinExistence type="predicted"/>
<dbReference type="PATRIC" id="fig|1227491.4.peg.2141"/>
<dbReference type="EMBL" id="AOIP01000024">
    <property type="protein sequence ID" value="ELZ05390.1"/>
    <property type="molecule type" value="Genomic_DNA"/>
</dbReference>
<evidence type="ECO:0000313" key="2">
    <source>
        <dbReference type="EMBL" id="ELZ05390.1"/>
    </source>
</evidence>
<dbReference type="Proteomes" id="UP000011591">
    <property type="component" value="Unassembled WGS sequence"/>
</dbReference>
<comment type="caution">
    <text evidence="2">The sequence shown here is derived from an EMBL/GenBank/DDBJ whole genome shotgun (WGS) entry which is preliminary data.</text>
</comment>